<gene>
    <name evidence="1" type="ORF">MILVUS5_LOCUS10255</name>
</gene>
<accession>A0ACB0J8B9</accession>
<evidence type="ECO:0000313" key="1">
    <source>
        <dbReference type="EMBL" id="CAJ2640400.1"/>
    </source>
</evidence>
<keyword evidence="2" id="KW-1185">Reference proteome</keyword>
<sequence length="352" mass="37374">MSSSLTLPSFSPIFPNLSQRSLSVKTHNFPKSRVFATISTGSQSSIHEASLADYKVSNAFLFPGQGAQAVGMGKEAQNVPSAAVLYKKANEILGFDLLDVCINGPKEKLNSTVISQPALYVTSLAAVELLRAREGGEQIIDSVDVTCGLSLGEYTALAFAGAFSFEDGLKLVKLRGEAMQDASDAVKSAMVSVVGLDSEKVQQLCDAANQEVPESEKGNYAVSGGLKGIEAVEAKAKSFKARMTVRLAVAGAFHTSFMEPAVSRLEAALLSTDIRTPRIPVISNVNAQPHTDPDTIKKILARQVTSPVQWETTVKTLLSKGLKKGYELGPGKVIAGIVKRMDKGTEIENIGA</sequence>
<name>A0ACB0J8B9_TRIPR</name>
<reference evidence="1" key="1">
    <citation type="submission" date="2023-10" db="EMBL/GenBank/DDBJ databases">
        <authorList>
            <person name="Rodriguez Cubillos JULIANA M."/>
            <person name="De Vega J."/>
        </authorList>
    </citation>
    <scope>NUCLEOTIDE SEQUENCE</scope>
</reference>
<organism evidence="1 2">
    <name type="scientific">Trifolium pratense</name>
    <name type="common">Red clover</name>
    <dbReference type="NCBI Taxonomy" id="57577"/>
    <lineage>
        <taxon>Eukaryota</taxon>
        <taxon>Viridiplantae</taxon>
        <taxon>Streptophyta</taxon>
        <taxon>Embryophyta</taxon>
        <taxon>Tracheophyta</taxon>
        <taxon>Spermatophyta</taxon>
        <taxon>Magnoliopsida</taxon>
        <taxon>eudicotyledons</taxon>
        <taxon>Gunneridae</taxon>
        <taxon>Pentapetalae</taxon>
        <taxon>rosids</taxon>
        <taxon>fabids</taxon>
        <taxon>Fabales</taxon>
        <taxon>Fabaceae</taxon>
        <taxon>Papilionoideae</taxon>
        <taxon>50 kb inversion clade</taxon>
        <taxon>NPAAA clade</taxon>
        <taxon>Hologalegina</taxon>
        <taxon>IRL clade</taxon>
        <taxon>Trifolieae</taxon>
        <taxon>Trifolium</taxon>
    </lineage>
</organism>
<evidence type="ECO:0000313" key="2">
    <source>
        <dbReference type="Proteomes" id="UP001177021"/>
    </source>
</evidence>
<comment type="caution">
    <text evidence="1">The sequence shown here is derived from an EMBL/GenBank/DDBJ whole genome shotgun (WGS) entry which is preliminary data.</text>
</comment>
<protein>
    <submittedName>
        <fullName evidence="1">Uncharacterized protein</fullName>
    </submittedName>
</protein>
<dbReference type="EMBL" id="CASHSV030000024">
    <property type="protein sequence ID" value="CAJ2640400.1"/>
    <property type="molecule type" value="Genomic_DNA"/>
</dbReference>
<proteinExistence type="predicted"/>
<dbReference type="Proteomes" id="UP001177021">
    <property type="component" value="Unassembled WGS sequence"/>
</dbReference>